<feature type="non-terminal residue" evidence="2">
    <location>
        <position position="1"/>
    </location>
</feature>
<feature type="domain" description="IstB-like ATP-binding" evidence="1">
    <location>
        <begin position="22"/>
        <end position="65"/>
    </location>
</feature>
<reference evidence="2" key="1">
    <citation type="journal article" date="2014" name="Front. Microbiol.">
        <title>High frequency of phylogenetically diverse reductive dehalogenase-homologous genes in deep subseafloor sedimentary metagenomes.</title>
        <authorList>
            <person name="Kawai M."/>
            <person name="Futagami T."/>
            <person name="Toyoda A."/>
            <person name="Takaki Y."/>
            <person name="Nishi S."/>
            <person name="Hori S."/>
            <person name="Arai W."/>
            <person name="Tsubouchi T."/>
            <person name="Morono Y."/>
            <person name="Uchiyama I."/>
            <person name="Ito T."/>
            <person name="Fujiyama A."/>
            <person name="Inagaki F."/>
            <person name="Takami H."/>
        </authorList>
    </citation>
    <scope>NUCLEOTIDE SEQUENCE</scope>
    <source>
        <strain evidence="2">Expedition CK06-06</strain>
    </source>
</reference>
<organism evidence="2">
    <name type="scientific">marine sediment metagenome</name>
    <dbReference type="NCBI Taxonomy" id="412755"/>
    <lineage>
        <taxon>unclassified sequences</taxon>
        <taxon>metagenomes</taxon>
        <taxon>ecological metagenomes</taxon>
    </lineage>
</organism>
<name>X0XLG3_9ZZZZ</name>
<dbReference type="EMBL" id="BARS01056594">
    <property type="protein sequence ID" value="GAG44010.1"/>
    <property type="molecule type" value="Genomic_DNA"/>
</dbReference>
<accession>X0XLG3</accession>
<dbReference type="AlphaFoldDB" id="X0XLG3"/>
<protein>
    <recommendedName>
        <fullName evidence="1">IstB-like ATP-binding domain-containing protein</fullName>
    </recommendedName>
</protein>
<dbReference type="Pfam" id="PF01695">
    <property type="entry name" value="IstB_IS21"/>
    <property type="match status" value="1"/>
</dbReference>
<sequence length="85" mass="9332">LNGNAARHRHGAGDAARPVYTYQRTSLIPTTNLPFESRAEVLGSQRPTGAAPDRLTHRCQILEATTTALCGRHLVGDDPIWDELR</sequence>
<evidence type="ECO:0000259" key="1">
    <source>
        <dbReference type="Pfam" id="PF01695"/>
    </source>
</evidence>
<proteinExistence type="predicted"/>
<dbReference type="GO" id="GO:0005524">
    <property type="term" value="F:ATP binding"/>
    <property type="evidence" value="ECO:0007669"/>
    <property type="project" value="InterPro"/>
</dbReference>
<dbReference type="InterPro" id="IPR002611">
    <property type="entry name" value="IstB_ATP-bd"/>
</dbReference>
<gene>
    <name evidence="2" type="ORF">S01H1_83287</name>
</gene>
<evidence type="ECO:0000313" key="2">
    <source>
        <dbReference type="EMBL" id="GAG44010.1"/>
    </source>
</evidence>
<comment type="caution">
    <text evidence="2">The sequence shown here is derived from an EMBL/GenBank/DDBJ whole genome shotgun (WGS) entry which is preliminary data.</text>
</comment>